<dbReference type="InterPro" id="IPR000412">
    <property type="entry name" value="ABC_2_transport"/>
</dbReference>
<dbReference type="Pfam" id="PF01061">
    <property type="entry name" value="ABC2_membrane"/>
    <property type="match status" value="1"/>
</dbReference>
<dbReference type="GO" id="GO:0140359">
    <property type="term" value="F:ABC-type transporter activity"/>
    <property type="evidence" value="ECO:0007669"/>
    <property type="project" value="InterPro"/>
</dbReference>
<feature type="transmembrane region" description="Helical" evidence="5">
    <location>
        <begin position="245"/>
        <end position="267"/>
    </location>
</feature>
<name>A0A7G8BM42_9BACT</name>
<keyword evidence="3 5" id="KW-1133">Transmembrane helix</keyword>
<keyword evidence="4 5" id="KW-0472">Membrane</keyword>
<evidence type="ECO:0000256" key="2">
    <source>
        <dbReference type="ARBA" id="ARBA00022692"/>
    </source>
</evidence>
<feature type="transmembrane region" description="Helical" evidence="5">
    <location>
        <begin position="75"/>
        <end position="100"/>
    </location>
</feature>
<keyword evidence="2 5" id="KW-0812">Transmembrane</keyword>
<reference evidence="7 8" key="1">
    <citation type="submission" date="2020-08" db="EMBL/GenBank/DDBJ databases">
        <title>Edaphobacter telluris sp. nov. and Acidobacterium dinghuensis sp. nov., two acidobacteria isolated from forest soil.</title>
        <authorList>
            <person name="Fu J."/>
            <person name="Qiu L."/>
        </authorList>
    </citation>
    <scope>NUCLEOTIDE SEQUENCE [LARGE SCALE GENOMIC DNA]</scope>
    <source>
        <strain evidence="7">4Y35</strain>
    </source>
</reference>
<dbReference type="PANTHER" id="PTHR43229:SF2">
    <property type="entry name" value="NODULATION PROTEIN J"/>
    <property type="match status" value="1"/>
</dbReference>
<dbReference type="GO" id="GO:0043190">
    <property type="term" value="C:ATP-binding cassette (ABC) transporter complex"/>
    <property type="evidence" value="ECO:0007669"/>
    <property type="project" value="InterPro"/>
</dbReference>
<feature type="transmembrane region" description="Helical" evidence="5">
    <location>
        <begin position="121"/>
        <end position="143"/>
    </location>
</feature>
<dbReference type="PRINTS" id="PR00164">
    <property type="entry name" value="ABC2TRNSPORT"/>
</dbReference>
<keyword evidence="5" id="KW-0813">Transport</keyword>
<dbReference type="PIRSF" id="PIRSF006648">
    <property type="entry name" value="DrrB"/>
    <property type="match status" value="1"/>
</dbReference>
<proteinExistence type="inferred from homology"/>
<dbReference type="AlphaFoldDB" id="A0A7G8BM42"/>
<dbReference type="RefSeq" id="WP_186745151.1">
    <property type="nucleotide sequence ID" value="NZ_CP060394.1"/>
</dbReference>
<comment type="subcellular location">
    <subcellularLocation>
        <location evidence="5">Cell membrane</location>
        <topology evidence="5">Multi-pass membrane protein</topology>
    </subcellularLocation>
    <subcellularLocation>
        <location evidence="1">Membrane</location>
        <topology evidence="1">Multi-pass membrane protein</topology>
    </subcellularLocation>
</comment>
<dbReference type="PANTHER" id="PTHR43229">
    <property type="entry name" value="NODULATION PROTEIN J"/>
    <property type="match status" value="1"/>
</dbReference>
<keyword evidence="5" id="KW-1003">Cell membrane</keyword>
<gene>
    <name evidence="7" type="ORF">H7849_06660</name>
</gene>
<evidence type="ECO:0000313" key="7">
    <source>
        <dbReference type="EMBL" id="QNI33612.1"/>
    </source>
</evidence>
<evidence type="ECO:0000259" key="6">
    <source>
        <dbReference type="PROSITE" id="PS51012"/>
    </source>
</evidence>
<comment type="similarity">
    <text evidence="5">Belongs to the ABC-2 integral membrane protein family.</text>
</comment>
<feature type="domain" description="ABC transmembrane type-2" evidence="6">
    <location>
        <begin position="41"/>
        <end position="270"/>
    </location>
</feature>
<evidence type="ECO:0000256" key="4">
    <source>
        <dbReference type="ARBA" id="ARBA00023136"/>
    </source>
</evidence>
<dbReference type="InterPro" id="IPR047817">
    <property type="entry name" value="ABC2_TM_bact-type"/>
</dbReference>
<feature type="transmembrane region" description="Helical" evidence="5">
    <location>
        <begin position="43"/>
        <end position="63"/>
    </location>
</feature>
<accession>A0A7G8BM42</accession>
<feature type="transmembrane region" description="Helical" evidence="5">
    <location>
        <begin position="186"/>
        <end position="206"/>
    </location>
</feature>
<evidence type="ECO:0000256" key="1">
    <source>
        <dbReference type="ARBA" id="ARBA00004141"/>
    </source>
</evidence>
<evidence type="ECO:0000313" key="8">
    <source>
        <dbReference type="Proteomes" id="UP000515312"/>
    </source>
</evidence>
<dbReference type="KEGG" id="adin:H7849_06660"/>
<evidence type="ECO:0000256" key="3">
    <source>
        <dbReference type="ARBA" id="ARBA00022989"/>
    </source>
</evidence>
<evidence type="ECO:0000256" key="5">
    <source>
        <dbReference type="RuleBase" id="RU361157"/>
    </source>
</evidence>
<feature type="transmembrane region" description="Helical" evidence="5">
    <location>
        <begin position="155"/>
        <end position="179"/>
    </location>
</feature>
<dbReference type="EMBL" id="CP060394">
    <property type="protein sequence ID" value="QNI33612.1"/>
    <property type="molecule type" value="Genomic_DNA"/>
</dbReference>
<dbReference type="PROSITE" id="PS51012">
    <property type="entry name" value="ABC_TM2"/>
    <property type="match status" value="1"/>
</dbReference>
<dbReference type="Proteomes" id="UP000515312">
    <property type="component" value="Chromosome"/>
</dbReference>
<dbReference type="InterPro" id="IPR013525">
    <property type="entry name" value="ABC2_TM"/>
</dbReference>
<organism evidence="7 8">
    <name type="scientific">Alloacidobacterium dinghuense</name>
    <dbReference type="NCBI Taxonomy" id="2763107"/>
    <lineage>
        <taxon>Bacteria</taxon>
        <taxon>Pseudomonadati</taxon>
        <taxon>Acidobacteriota</taxon>
        <taxon>Terriglobia</taxon>
        <taxon>Terriglobales</taxon>
        <taxon>Acidobacteriaceae</taxon>
        <taxon>Alloacidobacterium</taxon>
    </lineage>
</organism>
<protein>
    <recommendedName>
        <fullName evidence="5">Transport permease protein</fullName>
    </recommendedName>
</protein>
<keyword evidence="8" id="KW-1185">Reference proteome</keyword>
<sequence>MATIATTAPAPRIQAVRKVGIWTPAYTLWLREIVRFYRQKARVVGVIASPLLFWFVLGSGFAHSFRGGSAGSDQYLGYFFPGAVVMIVLFTAIFSMMSLIQDRNEGFLLSVLAAPVSRSSIVLGKVLGGATLAAIQGIVFLVFTPLIGVHPDLQAIAISIATIIMISFELTALGFAIAWPMDSPQAFHAIVNLILLPLWMLSGALFPAGGASGWLRTLMQANPLTYGVDALRIALFPTQHTEFSLTTNMAVTIGFCLLTFAASWAIVNRRTSKPPA</sequence>
<dbReference type="InterPro" id="IPR051784">
    <property type="entry name" value="Nod_factor_ABC_transporter"/>
</dbReference>